<dbReference type="PROSITE" id="PS50255">
    <property type="entry name" value="CYTOCHROME_B5_2"/>
    <property type="match status" value="1"/>
</dbReference>
<dbReference type="InterPro" id="IPR018506">
    <property type="entry name" value="Cyt_B5_heme-BS"/>
</dbReference>
<keyword evidence="7 20" id="KW-0812">Transmembrane</keyword>
<name>A0ABP1N0P5_XYLVO</name>
<dbReference type="EC" id="1.-.-.-" evidence="18"/>
<dbReference type="SUPFAM" id="SSF55856">
    <property type="entry name" value="Cytochrome b5-like heme/steroid binding domain"/>
    <property type="match status" value="1"/>
</dbReference>
<keyword evidence="23" id="KW-1185">Reference proteome</keyword>
<evidence type="ECO:0000256" key="5">
    <source>
        <dbReference type="ARBA" id="ARBA00022516"/>
    </source>
</evidence>
<comment type="pathway">
    <text evidence="3">Lipid metabolism.</text>
</comment>
<dbReference type="Pfam" id="PF04116">
    <property type="entry name" value="FA_hydroxylase"/>
    <property type="match status" value="1"/>
</dbReference>
<evidence type="ECO:0000256" key="3">
    <source>
        <dbReference type="ARBA" id="ARBA00005189"/>
    </source>
</evidence>
<evidence type="ECO:0000256" key="11">
    <source>
        <dbReference type="ARBA" id="ARBA00022833"/>
    </source>
</evidence>
<comment type="similarity">
    <text evidence="4 18">Belongs to the sterol desaturase family. SCS7 subfamily.</text>
</comment>
<accession>A0ABP1N0P5</accession>
<dbReference type="PIRSF" id="PIRSF005149">
    <property type="entry name" value="IPC-B_HD"/>
    <property type="match status" value="1"/>
</dbReference>
<dbReference type="PANTHER" id="PTHR12863">
    <property type="entry name" value="FATTY ACID HYDROXYLASE"/>
    <property type="match status" value="1"/>
</dbReference>
<evidence type="ECO:0000256" key="6">
    <source>
        <dbReference type="ARBA" id="ARBA00022617"/>
    </source>
</evidence>
<keyword evidence="13 18" id="KW-0560">Oxidoreductase</keyword>
<feature type="transmembrane region" description="Helical" evidence="20">
    <location>
        <begin position="232"/>
        <end position="253"/>
    </location>
</feature>
<keyword evidence="14 18" id="KW-0408">Iron</keyword>
<evidence type="ECO:0000256" key="18">
    <source>
        <dbReference type="PIRNR" id="PIRNR005149"/>
    </source>
</evidence>
<evidence type="ECO:0000313" key="22">
    <source>
        <dbReference type="EMBL" id="CAL7934520.1"/>
    </source>
</evidence>
<proteinExistence type="inferred from homology"/>
<feature type="compositionally biased region" description="Basic and acidic residues" evidence="19">
    <location>
        <begin position="1"/>
        <end position="13"/>
    </location>
</feature>
<feature type="region of interest" description="Disordered" evidence="19">
    <location>
        <begin position="1"/>
        <end position="33"/>
    </location>
</feature>
<reference evidence="22 23" key="1">
    <citation type="submission" date="2024-08" db="EMBL/GenBank/DDBJ databases">
        <authorList>
            <person name="Will J Nash"/>
            <person name="Angela Man"/>
            <person name="Seanna McTaggart"/>
            <person name="Kendall Baker"/>
            <person name="Tom Barker"/>
            <person name="Leah Catchpole"/>
            <person name="Alex Durrant"/>
            <person name="Karim Gharbi"/>
            <person name="Naomi Irish"/>
            <person name="Gemy Kaithakottil"/>
            <person name="Debby Ku"/>
            <person name="Aaliyah Providence"/>
            <person name="Felix Shaw"/>
            <person name="David Swarbreck"/>
            <person name="Chris Watkins"/>
            <person name="Ann M. McCartney"/>
            <person name="Giulio Formenti"/>
            <person name="Alice Mouton"/>
            <person name="Noel Vella"/>
            <person name="Bjorn M von Reumont"/>
            <person name="Adriana Vella"/>
            <person name="Wilfried Haerty"/>
        </authorList>
    </citation>
    <scope>NUCLEOTIDE SEQUENCE [LARGE SCALE GENOMIC DNA]</scope>
</reference>
<feature type="transmembrane region" description="Helical" evidence="20">
    <location>
        <begin position="259"/>
        <end position="280"/>
    </location>
</feature>
<keyword evidence="15 18" id="KW-0443">Lipid metabolism</keyword>
<evidence type="ECO:0000256" key="10">
    <source>
        <dbReference type="ARBA" id="ARBA00022832"/>
    </source>
</evidence>
<feature type="domain" description="Cytochrome b5 heme-binding" evidence="21">
    <location>
        <begin position="3"/>
        <end position="91"/>
    </location>
</feature>
<dbReference type="InterPro" id="IPR001199">
    <property type="entry name" value="Cyt_B5-like_heme/steroid-bd"/>
</dbReference>
<dbReference type="InterPro" id="IPR036400">
    <property type="entry name" value="Cyt_B5-like_heme/steroid_sf"/>
</dbReference>
<organism evidence="22 23">
    <name type="scientific">Xylocopa violacea</name>
    <name type="common">Violet carpenter bee</name>
    <name type="synonym">Apis violacea</name>
    <dbReference type="NCBI Taxonomy" id="135666"/>
    <lineage>
        <taxon>Eukaryota</taxon>
        <taxon>Metazoa</taxon>
        <taxon>Ecdysozoa</taxon>
        <taxon>Arthropoda</taxon>
        <taxon>Hexapoda</taxon>
        <taxon>Insecta</taxon>
        <taxon>Pterygota</taxon>
        <taxon>Neoptera</taxon>
        <taxon>Endopterygota</taxon>
        <taxon>Hymenoptera</taxon>
        <taxon>Apocrita</taxon>
        <taxon>Aculeata</taxon>
        <taxon>Apoidea</taxon>
        <taxon>Anthophila</taxon>
        <taxon>Apidae</taxon>
        <taxon>Xylocopa</taxon>
        <taxon>Xylocopa</taxon>
    </lineage>
</organism>
<evidence type="ECO:0000256" key="9">
    <source>
        <dbReference type="ARBA" id="ARBA00022824"/>
    </source>
</evidence>
<comment type="function">
    <text evidence="18">Catalyzes stereospecific hydroxylation of free fatty acids at the C-2 position to produce (R)-2-hydroxy fatty acids, which are building blocks of sphingolipids and glycosphingolipids common in neural tissue and epidermis. Plays an essential role in the synthesis of galactosphingolipids of the myelin sheath. Responsible for the synthesis of sphingolipids and glycosphingolipids involved in the formation of epidermal lamellar bodies critical for skin permeability barrier. Participates in the synthesis of glycosphingolipids and a fraction of type II wax diesters in sebaceous gland, specifically regulating hair follicle homeostasis. Involved in the synthesis of sphingolipids of plasma membrane rafts, controlling lipid raft mobility and trafficking of raft-associated proteins.</text>
</comment>
<dbReference type="EMBL" id="CAXAJV020001281">
    <property type="protein sequence ID" value="CAL7934520.1"/>
    <property type="molecule type" value="Genomic_DNA"/>
</dbReference>
<evidence type="ECO:0000256" key="2">
    <source>
        <dbReference type="ARBA" id="ARBA00004991"/>
    </source>
</evidence>
<evidence type="ECO:0000313" key="23">
    <source>
        <dbReference type="Proteomes" id="UP001642520"/>
    </source>
</evidence>
<dbReference type="InterPro" id="IPR006694">
    <property type="entry name" value="Fatty_acid_hydroxylase"/>
</dbReference>
<dbReference type="PROSITE" id="PS00191">
    <property type="entry name" value="CYTOCHROME_B5_1"/>
    <property type="match status" value="1"/>
</dbReference>
<evidence type="ECO:0000256" key="20">
    <source>
        <dbReference type="SAM" id="Phobius"/>
    </source>
</evidence>
<keyword evidence="6" id="KW-0349">Heme</keyword>
<dbReference type="Pfam" id="PF00173">
    <property type="entry name" value="Cyt-b5"/>
    <property type="match status" value="1"/>
</dbReference>
<sequence>MAKDQDSASEARKRTGQLQSEKEPTENEQNDTFVVTYKDKSYNVRDFLQYHPGGKVLSYYKNRSLDKAFEENPHSVAAFHLLEDYTLNNLEKYQKYEELIDWDAPVLGQVGSLGDKYYEWVNLPVDRRIRLFKSNLLETLSVTPWYLIPMVWIPVCLFFLYSGRTRCVGTNYTLIEAAISFALGAFMWTVLEYILHRKIFHFEAPPNAKLLMSLHFLMHGLHHKTPFDNKRLVFPPIVGLLVAQLIWYIYGLIFPEPMVYFIAAGTTTGYISYDLIHYYLHYGTPNAETYFYFLKRNHNYHHFSHHHIGFGVTSKLWDHAFGTVIRLRKLAKPIQ</sequence>
<keyword evidence="9 18" id="KW-0256">Endoplasmic reticulum</keyword>
<feature type="transmembrane region" description="Helical" evidence="20">
    <location>
        <begin position="136"/>
        <end position="161"/>
    </location>
</feature>
<dbReference type="InterPro" id="IPR014430">
    <property type="entry name" value="Scs7"/>
</dbReference>
<dbReference type="Gene3D" id="3.10.120.10">
    <property type="entry name" value="Cytochrome b5-like heme/steroid binding domain"/>
    <property type="match status" value="1"/>
</dbReference>
<feature type="transmembrane region" description="Helical" evidence="20">
    <location>
        <begin position="173"/>
        <end position="195"/>
    </location>
</feature>
<gene>
    <name evidence="22" type="ORF">XYLVIOL_LOCUS1063</name>
</gene>
<comment type="subcellular location">
    <subcellularLocation>
        <location evidence="1">Endoplasmic reticulum membrane</location>
        <topology evidence="1">Multi-pass membrane protein</topology>
    </subcellularLocation>
</comment>
<dbReference type="PANTHER" id="PTHR12863:SF1">
    <property type="entry name" value="FATTY ACID 2-HYDROXYLASE"/>
    <property type="match status" value="1"/>
</dbReference>
<comment type="caution">
    <text evidence="22">The sequence shown here is derived from an EMBL/GenBank/DDBJ whole genome shotgun (WGS) entry which is preliminary data.</text>
</comment>
<evidence type="ECO:0000256" key="8">
    <source>
        <dbReference type="ARBA" id="ARBA00022723"/>
    </source>
</evidence>
<keyword evidence="12 20" id="KW-1133">Transmembrane helix</keyword>
<keyword evidence="5 18" id="KW-0444">Lipid biosynthesis</keyword>
<comment type="pathway">
    <text evidence="2">Sphingolipid metabolism.</text>
</comment>
<keyword evidence="16 18" id="KW-0472">Membrane</keyword>
<evidence type="ECO:0000256" key="1">
    <source>
        <dbReference type="ARBA" id="ARBA00004477"/>
    </source>
</evidence>
<evidence type="ECO:0000256" key="14">
    <source>
        <dbReference type="ARBA" id="ARBA00023004"/>
    </source>
</evidence>
<keyword evidence="10 18" id="KW-0276">Fatty acid metabolism</keyword>
<comment type="cofactor">
    <cofactor evidence="18">
        <name>Zn(2+)</name>
        <dbReference type="ChEBI" id="CHEBI:29105"/>
    </cofactor>
    <text evidence="18">Binds 2 Zn(2+) ions per subunit that likely form a catalytic dimetal center.</text>
</comment>
<evidence type="ECO:0000256" key="19">
    <source>
        <dbReference type="SAM" id="MobiDB-lite"/>
    </source>
</evidence>
<evidence type="ECO:0000256" key="12">
    <source>
        <dbReference type="ARBA" id="ARBA00022989"/>
    </source>
</evidence>
<protein>
    <recommendedName>
        <fullName evidence="18">Fatty acid 2-hydroxylase</fullName>
        <ecNumber evidence="18">1.-.-.-</ecNumber>
    </recommendedName>
</protein>
<keyword evidence="17 18" id="KW-0275">Fatty acid biosynthesis</keyword>
<evidence type="ECO:0000256" key="15">
    <source>
        <dbReference type="ARBA" id="ARBA00023098"/>
    </source>
</evidence>
<evidence type="ECO:0000256" key="7">
    <source>
        <dbReference type="ARBA" id="ARBA00022692"/>
    </source>
</evidence>
<dbReference type="Proteomes" id="UP001642520">
    <property type="component" value="Unassembled WGS sequence"/>
</dbReference>
<keyword evidence="11" id="KW-0862">Zinc</keyword>
<evidence type="ECO:0000256" key="13">
    <source>
        <dbReference type="ARBA" id="ARBA00023002"/>
    </source>
</evidence>
<evidence type="ECO:0000256" key="16">
    <source>
        <dbReference type="ARBA" id="ARBA00023136"/>
    </source>
</evidence>
<evidence type="ECO:0000256" key="17">
    <source>
        <dbReference type="ARBA" id="ARBA00023160"/>
    </source>
</evidence>
<keyword evidence="8 18" id="KW-0479">Metal-binding</keyword>
<evidence type="ECO:0000259" key="21">
    <source>
        <dbReference type="PROSITE" id="PS50255"/>
    </source>
</evidence>
<evidence type="ECO:0000256" key="4">
    <source>
        <dbReference type="ARBA" id="ARBA00005747"/>
    </source>
</evidence>